<accession>A0A9N9G3M1</accession>
<evidence type="ECO:0000256" key="1">
    <source>
        <dbReference type="SAM" id="MobiDB-lite"/>
    </source>
</evidence>
<dbReference type="AlphaFoldDB" id="A0A9N9G3M1"/>
<evidence type="ECO:0000313" key="3">
    <source>
        <dbReference type="Proteomes" id="UP000789508"/>
    </source>
</evidence>
<keyword evidence="3" id="KW-1185">Reference proteome</keyword>
<sequence length="275" mass="31713">MPKSKNYNPEFDTIILQEIVVPSPYSSNDRNVDNTLKIFNQSNEIARIAKPKISPNCFNLYKHAFARALAEKNIHRPAKVIAKMASKKWETESHALKRDYEQKANEISRNMPKYADASSSLKKESKKELKWRNYDYADIARLSSKKSSSSNQNCELINTSNDNTEQSSSTQQSFSKSFLLTDKIPSINIRQEPVLSTFKSAETDLVYFDEGLLMQESAETDLIHFDEELLTQESAETDLIHFDISSNSFYYINAKLFRILKYGYGYNFMLNYLPN</sequence>
<name>A0A9N9G3M1_9GLOM</name>
<proteinExistence type="predicted"/>
<dbReference type="InterPro" id="IPR036910">
    <property type="entry name" value="HMG_box_dom_sf"/>
</dbReference>
<feature type="compositionally biased region" description="Low complexity" evidence="1">
    <location>
        <begin position="158"/>
        <end position="170"/>
    </location>
</feature>
<organism evidence="2 3">
    <name type="scientific">Ambispora leptoticha</name>
    <dbReference type="NCBI Taxonomy" id="144679"/>
    <lineage>
        <taxon>Eukaryota</taxon>
        <taxon>Fungi</taxon>
        <taxon>Fungi incertae sedis</taxon>
        <taxon>Mucoromycota</taxon>
        <taxon>Glomeromycotina</taxon>
        <taxon>Glomeromycetes</taxon>
        <taxon>Archaeosporales</taxon>
        <taxon>Ambisporaceae</taxon>
        <taxon>Ambispora</taxon>
    </lineage>
</organism>
<gene>
    <name evidence="2" type="ORF">ALEPTO_LOCUS6995</name>
</gene>
<evidence type="ECO:0000313" key="2">
    <source>
        <dbReference type="EMBL" id="CAG8575098.1"/>
    </source>
</evidence>
<dbReference type="Gene3D" id="1.10.30.10">
    <property type="entry name" value="High mobility group box domain"/>
    <property type="match status" value="1"/>
</dbReference>
<dbReference type="Proteomes" id="UP000789508">
    <property type="component" value="Unassembled WGS sequence"/>
</dbReference>
<reference evidence="2" key="1">
    <citation type="submission" date="2021-06" db="EMBL/GenBank/DDBJ databases">
        <authorList>
            <person name="Kallberg Y."/>
            <person name="Tangrot J."/>
            <person name="Rosling A."/>
        </authorList>
    </citation>
    <scope>NUCLEOTIDE SEQUENCE</scope>
    <source>
        <strain evidence="2">FL130A</strain>
    </source>
</reference>
<comment type="caution">
    <text evidence="2">The sequence shown here is derived from an EMBL/GenBank/DDBJ whole genome shotgun (WGS) entry which is preliminary data.</text>
</comment>
<dbReference type="SUPFAM" id="SSF47095">
    <property type="entry name" value="HMG-box"/>
    <property type="match status" value="1"/>
</dbReference>
<dbReference type="EMBL" id="CAJVPS010002730">
    <property type="protein sequence ID" value="CAG8575098.1"/>
    <property type="molecule type" value="Genomic_DNA"/>
</dbReference>
<protein>
    <submittedName>
        <fullName evidence="2">155_t:CDS:1</fullName>
    </submittedName>
</protein>
<feature type="region of interest" description="Disordered" evidence="1">
    <location>
        <begin position="149"/>
        <end position="170"/>
    </location>
</feature>